<gene>
    <name evidence="2" type="primary">LOC112274130</name>
</gene>
<accession>A0A7I4CEA7</accession>
<evidence type="ECO:0000313" key="3">
    <source>
        <dbReference type="Proteomes" id="UP000006727"/>
    </source>
</evidence>
<dbReference type="Gramene" id="Pp3c21_8480V3.4">
    <property type="protein sequence ID" value="Pp3c21_8480V3.4"/>
    <property type="gene ID" value="Pp3c21_8480"/>
</dbReference>
<keyword evidence="3" id="KW-1185">Reference proteome</keyword>
<feature type="region of interest" description="Disordered" evidence="1">
    <location>
        <begin position="173"/>
        <end position="357"/>
    </location>
</feature>
<proteinExistence type="predicted"/>
<reference evidence="2 3" key="2">
    <citation type="journal article" date="2018" name="Plant J.">
        <title>The Physcomitrella patens chromosome-scale assembly reveals moss genome structure and evolution.</title>
        <authorList>
            <person name="Lang D."/>
            <person name="Ullrich K.K."/>
            <person name="Murat F."/>
            <person name="Fuchs J."/>
            <person name="Jenkins J."/>
            <person name="Haas F.B."/>
            <person name="Piednoel M."/>
            <person name="Gundlach H."/>
            <person name="Van Bel M."/>
            <person name="Meyberg R."/>
            <person name="Vives C."/>
            <person name="Morata J."/>
            <person name="Symeonidi A."/>
            <person name="Hiss M."/>
            <person name="Muchero W."/>
            <person name="Kamisugi Y."/>
            <person name="Saleh O."/>
            <person name="Blanc G."/>
            <person name="Decker E.L."/>
            <person name="van Gessel N."/>
            <person name="Grimwood J."/>
            <person name="Hayes R.D."/>
            <person name="Graham S.W."/>
            <person name="Gunter L.E."/>
            <person name="McDaniel S.F."/>
            <person name="Hoernstein S.N.W."/>
            <person name="Larsson A."/>
            <person name="Li F.W."/>
            <person name="Perroud P.F."/>
            <person name="Phillips J."/>
            <person name="Ranjan P."/>
            <person name="Rokshar D.S."/>
            <person name="Rothfels C.J."/>
            <person name="Schneider L."/>
            <person name="Shu S."/>
            <person name="Stevenson D.W."/>
            <person name="Thummler F."/>
            <person name="Tillich M."/>
            <person name="Villarreal Aguilar J.C."/>
            <person name="Widiez T."/>
            <person name="Wong G.K."/>
            <person name="Wymore A."/>
            <person name="Zhang Y."/>
            <person name="Zimmer A.D."/>
            <person name="Quatrano R.S."/>
            <person name="Mayer K.F.X."/>
            <person name="Goodstein D."/>
            <person name="Casacuberta J.M."/>
            <person name="Vandepoele K."/>
            <person name="Reski R."/>
            <person name="Cuming A.C."/>
            <person name="Tuskan G.A."/>
            <person name="Maumus F."/>
            <person name="Salse J."/>
            <person name="Schmutz J."/>
            <person name="Rensing S.A."/>
        </authorList>
    </citation>
    <scope>NUCLEOTIDE SEQUENCE [LARGE SCALE GENOMIC DNA]</scope>
    <source>
        <strain evidence="2 3">cv. Gransden 2004</strain>
    </source>
</reference>
<name>A0A7I4CEA7_PHYPA</name>
<dbReference type="InParanoid" id="A0A7I4CEA7"/>
<feature type="compositionally biased region" description="Basic and acidic residues" evidence="1">
    <location>
        <begin position="382"/>
        <end position="393"/>
    </location>
</feature>
<evidence type="ECO:0000313" key="2">
    <source>
        <dbReference type="EnsemblPlants" id="Pp3c21_8480V3.4"/>
    </source>
</evidence>
<evidence type="ECO:0000256" key="1">
    <source>
        <dbReference type="SAM" id="MobiDB-lite"/>
    </source>
</evidence>
<dbReference type="AlphaFoldDB" id="A0A7I4CEA7"/>
<protein>
    <submittedName>
        <fullName evidence="2">Uncharacterized protein</fullName>
    </submittedName>
</protein>
<reference evidence="2" key="3">
    <citation type="submission" date="2020-12" db="UniProtKB">
        <authorList>
            <consortium name="EnsemblPlants"/>
        </authorList>
    </citation>
    <scope>IDENTIFICATION</scope>
</reference>
<feature type="compositionally biased region" description="Polar residues" evidence="1">
    <location>
        <begin position="336"/>
        <end position="346"/>
    </location>
</feature>
<feature type="region of interest" description="Disordered" evidence="1">
    <location>
        <begin position="375"/>
        <end position="416"/>
    </location>
</feature>
<sequence length="416" mass="45677">MRFRSSRRKVVEGAFEVGVTWELVSSEAVFVARRSILNFAAGFLRFWCGGLELLLLRRWGQRQESGCEEVWRKARNLLGEVTVSENWKAMSVSGEKGVMAAEEVKTSNQKRMWIKYYCEECKAWETREMFEVMKLSGPQASAVGACALWSWGCSKLIRHGSFQTFQVDELNNADGHDEPKLDFPSIESPATIQPVDEEMRPRSTVAAEEASPLQAVPSAQSNGSSQSKRPKRNVQSTHARDSVAEANSPINSQGGVTSSSPDEAVPEENGASTVHVENRSKDGEAGADTTGPESPGVIDAEHVENKVQKRPRRLTAGDRGLAQALQYEKPARITTKPLSEVNNVKPSQPALAAMKRPKRVTAGLRGLLLSAESAKPAPRVLAKKEQTKEEVHEMPSGSSATTKKSTKKNKKLGDLY</sequence>
<feature type="compositionally biased region" description="Polar residues" evidence="1">
    <location>
        <begin position="217"/>
        <end position="237"/>
    </location>
</feature>
<feature type="compositionally biased region" description="Polar residues" evidence="1">
    <location>
        <begin position="248"/>
        <end position="261"/>
    </location>
</feature>
<organism evidence="2 3">
    <name type="scientific">Physcomitrium patens</name>
    <name type="common">Spreading-leaved earth moss</name>
    <name type="synonym">Physcomitrella patens</name>
    <dbReference type="NCBI Taxonomy" id="3218"/>
    <lineage>
        <taxon>Eukaryota</taxon>
        <taxon>Viridiplantae</taxon>
        <taxon>Streptophyta</taxon>
        <taxon>Embryophyta</taxon>
        <taxon>Bryophyta</taxon>
        <taxon>Bryophytina</taxon>
        <taxon>Bryopsida</taxon>
        <taxon>Funariidae</taxon>
        <taxon>Funariales</taxon>
        <taxon>Funariaceae</taxon>
        <taxon>Physcomitrium</taxon>
    </lineage>
</organism>
<dbReference type="Proteomes" id="UP000006727">
    <property type="component" value="Chromosome 21"/>
</dbReference>
<reference evidence="2 3" key="1">
    <citation type="journal article" date="2008" name="Science">
        <title>The Physcomitrella genome reveals evolutionary insights into the conquest of land by plants.</title>
        <authorList>
            <person name="Rensing S."/>
            <person name="Lang D."/>
            <person name="Zimmer A."/>
            <person name="Terry A."/>
            <person name="Salamov A."/>
            <person name="Shapiro H."/>
            <person name="Nishiyama T."/>
            <person name="Perroud P.-F."/>
            <person name="Lindquist E."/>
            <person name="Kamisugi Y."/>
            <person name="Tanahashi T."/>
            <person name="Sakakibara K."/>
            <person name="Fujita T."/>
            <person name="Oishi K."/>
            <person name="Shin-I T."/>
            <person name="Kuroki Y."/>
            <person name="Toyoda A."/>
            <person name="Suzuki Y."/>
            <person name="Hashimoto A."/>
            <person name="Yamaguchi K."/>
            <person name="Sugano A."/>
            <person name="Kohara Y."/>
            <person name="Fujiyama A."/>
            <person name="Anterola A."/>
            <person name="Aoki S."/>
            <person name="Ashton N."/>
            <person name="Barbazuk W.B."/>
            <person name="Barker E."/>
            <person name="Bennetzen J."/>
            <person name="Bezanilla M."/>
            <person name="Blankenship R."/>
            <person name="Cho S.H."/>
            <person name="Dutcher S."/>
            <person name="Estelle M."/>
            <person name="Fawcett J.A."/>
            <person name="Gundlach H."/>
            <person name="Hanada K."/>
            <person name="Heyl A."/>
            <person name="Hicks K.A."/>
            <person name="Hugh J."/>
            <person name="Lohr M."/>
            <person name="Mayer K."/>
            <person name="Melkozernov A."/>
            <person name="Murata T."/>
            <person name="Nelson D."/>
            <person name="Pils B."/>
            <person name="Prigge M."/>
            <person name="Reiss B."/>
            <person name="Renner T."/>
            <person name="Rombauts S."/>
            <person name="Rushton P."/>
            <person name="Sanderfoot A."/>
            <person name="Schween G."/>
            <person name="Shiu S.-H."/>
            <person name="Stueber K."/>
            <person name="Theodoulou F.L."/>
            <person name="Tu H."/>
            <person name="Van de Peer Y."/>
            <person name="Verrier P.J."/>
            <person name="Waters E."/>
            <person name="Wood A."/>
            <person name="Yang L."/>
            <person name="Cove D."/>
            <person name="Cuming A."/>
            <person name="Hasebe M."/>
            <person name="Lucas S."/>
            <person name="Mishler D.B."/>
            <person name="Reski R."/>
            <person name="Grigoriev I."/>
            <person name="Quatrano R.S."/>
            <person name="Boore J.L."/>
        </authorList>
    </citation>
    <scope>NUCLEOTIDE SEQUENCE [LARGE SCALE GENOMIC DNA]</scope>
    <source>
        <strain evidence="2 3">cv. Gransden 2004</strain>
    </source>
</reference>
<dbReference type="EMBL" id="ABEU02000021">
    <property type="status" value="NOT_ANNOTATED_CDS"/>
    <property type="molecule type" value="Genomic_DNA"/>
</dbReference>
<dbReference type="EnsemblPlants" id="Pp3c21_8480V3.4">
    <property type="protein sequence ID" value="Pp3c21_8480V3.4"/>
    <property type="gene ID" value="Pp3c21_8480"/>
</dbReference>